<proteinExistence type="predicted"/>
<keyword evidence="2" id="KW-1185">Reference proteome</keyword>
<reference evidence="1 2" key="1">
    <citation type="submission" date="2019-07" db="EMBL/GenBank/DDBJ databases">
        <title>complete genome sequencing of Ornithinimicrobium sp. H23M54.</title>
        <authorList>
            <person name="Bae J.-W."/>
            <person name="Lee S.-Y."/>
        </authorList>
    </citation>
    <scope>NUCLEOTIDE SEQUENCE [LARGE SCALE GENOMIC DNA]</scope>
    <source>
        <strain evidence="1 2">H23M54</strain>
    </source>
</reference>
<evidence type="ECO:0000313" key="1">
    <source>
        <dbReference type="EMBL" id="QDO89936.1"/>
    </source>
</evidence>
<accession>A0A516GEJ4</accession>
<dbReference type="Proteomes" id="UP000315395">
    <property type="component" value="Chromosome"/>
</dbReference>
<dbReference type="OrthoDB" id="9873393at2"/>
<organism evidence="1 2">
    <name type="scientific">Ornithinimicrobium ciconiae</name>
    <dbReference type="NCBI Taxonomy" id="2594265"/>
    <lineage>
        <taxon>Bacteria</taxon>
        <taxon>Bacillati</taxon>
        <taxon>Actinomycetota</taxon>
        <taxon>Actinomycetes</taxon>
        <taxon>Micrococcales</taxon>
        <taxon>Ornithinimicrobiaceae</taxon>
        <taxon>Ornithinimicrobium</taxon>
    </lineage>
</organism>
<sequence length="215" mass="24124">MTYALIGATIFHWLIVELPARRRRRSTYEFHRQTFQVLLTPGPGLLDPYQTAAAALGYKLDPWNQGDLQRLASKIEQRMEALINEGGMDPNRTFFGPDRANMFRTVVELAVPRALSDLSSSATYLDEEVAHALSQFPRQDGMSVLQVTTNERGCIAAARDAHIVWTLLEAARRLYDAGLDVGAFDRDFFQARVTRGDGVEIALSDDVLTKRPRQA</sequence>
<dbReference type="RefSeq" id="WP_143784656.1">
    <property type="nucleotide sequence ID" value="NZ_CP041616.1"/>
</dbReference>
<evidence type="ECO:0000313" key="2">
    <source>
        <dbReference type="Proteomes" id="UP000315395"/>
    </source>
</evidence>
<dbReference type="AlphaFoldDB" id="A0A516GEJ4"/>
<gene>
    <name evidence="1" type="ORF">FNH13_17705</name>
</gene>
<name>A0A516GEJ4_9MICO</name>
<protein>
    <submittedName>
        <fullName evidence="1">Uncharacterized protein</fullName>
    </submittedName>
</protein>
<dbReference type="EMBL" id="CP041616">
    <property type="protein sequence ID" value="QDO89936.1"/>
    <property type="molecule type" value="Genomic_DNA"/>
</dbReference>
<dbReference type="KEGG" id="orz:FNH13_17705"/>